<reference evidence="7 8" key="1">
    <citation type="submission" date="2020-08" db="EMBL/GenBank/DDBJ databases">
        <title>Genomic Encyclopedia of Type Strains, Phase III (KMG-III): the genomes of soil and plant-associated and newly described type strains.</title>
        <authorList>
            <person name="Whitman W."/>
        </authorList>
    </citation>
    <scope>NUCLEOTIDE SEQUENCE [LARGE SCALE GENOMIC DNA]</scope>
    <source>
        <strain evidence="7 8">CECT 8897</strain>
    </source>
</reference>
<evidence type="ECO:0000313" key="8">
    <source>
        <dbReference type="Proteomes" id="UP000541535"/>
    </source>
</evidence>
<accession>A0A7W5BAL2</accession>
<dbReference type="SUPFAM" id="SSF88946">
    <property type="entry name" value="Sigma2 domain of RNA polymerase sigma factors"/>
    <property type="match status" value="1"/>
</dbReference>
<gene>
    <name evidence="7" type="ORF">FHS03_002281</name>
</gene>
<evidence type="ECO:0000313" key="7">
    <source>
        <dbReference type="EMBL" id="MBB3119230.1"/>
    </source>
</evidence>
<protein>
    <submittedName>
        <fullName evidence="7">RNA polymerase sigma-70 factor (ECF subfamily)</fullName>
    </submittedName>
</protein>
<keyword evidence="2" id="KW-0805">Transcription regulation</keyword>
<evidence type="ECO:0000259" key="6">
    <source>
        <dbReference type="Pfam" id="PF08281"/>
    </source>
</evidence>
<evidence type="ECO:0000256" key="1">
    <source>
        <dbReference type="ARBA" id="ARBA00010641"/>
    </source>
</evidence>
<dbReference type="Pfam" id="PF04542">
    <property type="entry name" value="Sigma70_r2"/>
    <property type="match status" value="1"/>
</dbReference>
<dbReference type="SUPFAM" id="SSF88659">
    <property type="entry name" value="Sigma3 and sigma4 domains of RNA polymerase sigma factors"/>
    <property type="match status" value="1"/>
</dbReference>
<sequence length="174" mass="19529">MATATTLQLDPGVLYHEHHAWLFGWLRKKLGCAHHAADLAQDTFLRIVAARDTLPQLAEPRAWLTTTAKRLLIDRQRRALIDQAYIAELELLAQELPCYPSPEEILQAAQALNAIARVLEGLSDKAREAFLAHYLDGESHAAIAERLQVSTRMVHKYLVQALMRCGEALDEPCL</sequence>
<evidence type="ECO:0000259" key="5">
    <source>
        <dbReference type="Pfam" id="PF04542"/>
    </source>
</evidence>
<keyword evidence="3" id="KW-0731">Sigma factor</keyword>
<dbReference type="GO" id="GO:0003677">
    <property type="term" value="F:DNA binding"/>
    <property type="evidence" value="ECO:0007669"/>
    <property type="project" value="InterPro"/>
</dbReference>
<dbReference type="InterPro" id="IPR013324">
    <property type="entry name" value="RNA_pol_sigma_r3/r4-like"/>
</dbReference>
<organism evidence="7 8">
    <name type="scientific">Pseudoduganella violacea</name>
    <dbReference type="NCBI Taxonomy" id="1715466"/>
    <lineage>
        <taxon>Bacteria</taxon>
        <taxon>Pseudomonadati</taxon>
        <taxon>Pseudomonadota</taxon>
        <taxon>Betaproteobacteria</taxon>
        <taxon>Burkholderiales</taxon>
        <taxon>Oxalobacteraceae</taxon>
        <taxon>Telluria group</taxon>
        <taxon>Pseudoduganella</taxon>
    </lineage>
</organism>
<evidence type="ECO:0000256" key="3">
    <source>
        <dbReference type="ARBA" id="ARBA00023082"/>
    </source>
</evidence>
<dbReference type="InterPro" id="IPR039425">
    <property type="entry name" value="RNA_pol_sigma-70-like"/>
</dbReference>
<proteinExistence type="inferred from homology"/>
<dbReference type="AlphaFoldDB" id="A0A7W5BAL2"/>
<dbReference type="InterPro" id="IPR036388">
    <property type="entry name" value="WH-like_DNA-bd_sf"/>
</dbReference>
<dbReference type="GO" id="GO:0006352">
    <property type="term" value="P:DNA-templated transcription initiation"/>
    <property type="evidence" value="ECO:0007669"/>
    <property type="project" value="InterPro"/>
</dbReference>
<dbReference type="Pfam" id="PF08281">
    <property type="entry name" value="Sigma70_r4_2"/>
    <property type="match status" value="1"/>
</dbReference>
<dbReference type="InterPro" id="IPR007627">
    <property type="entry name" value="RNA_pol_sigma70_r2"/>
</dbReference>
<dbReference type="GO" id="GO:0016987">
    <property type="term" value="F:sigma factor activity"/>
    <property type="evidence" value="ECO:0007669"/>
    <property type="project" value="UniProtKB-KW"/>
</dbReference>
<dbReference type="PANTHER" id="PTHR43133:SF63">
    <property type="entry name" value="RNA POLYMERASE SIGMA FACTOR FECI-RELATED"/>
    <property type="match status" value="1"/>
</dbReference>
<dbReference type="InterPro" id="IPR013325">
    <property type="entry name" value="RNA_pol_sigma_r2"/>
</dbReference>
<evidence type="ECO:0000256" key="4">
    <source>
        <dbReference type="ARBA" id="ARBA00023163"/>
    </source>
</evidence>
<dbReference type="RefSeq" id="WP_183441070.1">
    <property type="nucleotide sequence ID" value="NZ_JACHXD010000005.1"/>
</dbReference>
<name>A0A7W5BAL2_9BURK</name>
<keyword evidence="8" id="KW-1185">Reference proteome</keyword>
<comment type="caution">
    <text evidence="7">The sequence shown here is derived from an EMBL/GenBank/DDBJ whole genome shotgun (WGS) entry which is preliminary data.</text>
</comment>
<dbReference type="EMBL" id="JACHXD010000005">
    <property type="protein sequence ID" value="MBB3119230.1"/>
    <property type="molecule type" value="Genomic_DNA"/>
</dbReference>
<feature type="domain" description="RNA polymerase sigma-70 region 2" evidence="5">
    <location>
        <begin position="14"/>
        <end position="79"/>
    </location>
</feature>
<dbReference type="InterPro" id="IPR013249">
    <property type="entry name" value="RNA_pol_sigma70_r4_t2"/>
</dbReference>
<keyword evidence="4" id="KW-0804">Transcription</keyword>
<dbReference type="Proteomes" id="UP000541535">
    <property type="component" value="Unassembled WGS sequence"/>
</dbReference>
<dbReference type="NCBIfam" id="TIGR02937">
    <property type="entry name" value="sigma70-ECF"/>
    <property type="match status" value="1"/>
</dbReference>
<dbReference type="Gene3D" id="1.10.1740.10">
    <property type="match status" value="1"/>
</dbReference>
<evidence type="ECO:0000256" key="2">
    <source>
        <dbReference type="ARBA" id="ARBA00023015"/>
    </source>
</evidence>
<comment type="similarity">
    <text evidence="1">Belongs to the sigma-70 factor family. ECF subfamily.</text>
</comment>
<dbReference type="InterPro" id="IPR014284">
    <property type="entry name" value="RNA_pol_sigma-70_dom"/>
</dbReference>
<feature type="domain" description="RNA polymerase sigma factor 70 region 4 type 2" evidence="6">
    <location>
        <begin position="113"/>
        <end position="165"/>
    </location>
</feature>
<dbReference type="PANTHER" id="PTHR43133">
    <property type="entry name" value="RNA POLYMERASE ECF-TYPE SIGMA FACTO"/>
    <property type="match status" value="1"/>
</dbReference>
<dbReference type="Gene3D" id="1.10.10.10">
    <property type="entry name" value="Winged helix-like DNA-binding domain superfamily/Winged helix DNA-binding domain"/>
    <property type="match status" value="1"/>
</dbReference>